<keyword evidence="2" id="KW-1185">Reference proteome</keyword>
<protein>
    <submittedName>
        <fullName evidence="1">28970_t:CDS:1</fullName>
    </submittedName>
</protein>
<evidence type="ECO:0000313" key="1">
    <source>
        <dbReference type="EMBL" id="CAG8724655.1"/>
    </source>
</evidence>
<comment type="caution">
    <text evidence="1">The sequence shown here is derived from an EMBL/GenBank/DDBJ whole genome shotgun (WGS) entry which is preliminary data.</text>
</comment>
<organism evidence="1 2">
    <name type="scientific">Racocetra persica</name>
    <dbReference type="NCBI Taxonomy" id="160502"/>
    <lineage>
        <taxon>Eukaryota</taxon>
        <taxon>Fungi</taxon>
        <taxon>Fungi incertae sedis</taxon>
        <taxon>Mucoromycota</taxon>
        <taxon>Glomeromycotina</taxon>
        <taxon>Glomeromycetes</taxon>
        <taxon>Diversisporales</taxon>
        <taxon>Gigasporaceae</taxon>
        <taxon>Racocetra</taxon>
    </lineage>
</organism>
<gene>
    <name evidence="1" type="ORF">RPERSI_LOCUS11599</name>
</gene>
<name>A0ACA9PW82_9GLOM</name>
<accession>A0ACA9PW82</accession>
<dbReference type="EMBL" id="CAJVQC010023969">
    <property type="protein sequence ID" value="CAG8724655.1"/>
    <property type="molecule type" value="Genomic_DNA"/>
</dbReference>
<sequence>TSRFTCTFCMRSRFYKTQRGLQRHETIKHKEHNILPSYILPLPDYKLDHVKKVMVWKIQKRLKKHHRTVGNQLLKFVVEEADQGLNVMTS</sequence>
<dbReference type="Proteomes" id="UP000789920">
    <property type="component" value="Unassembled WGS sequence"/>
</dbReference>
<evidence type="ECO:0000313" key="2">
    <source>
        <dbReference type="Proteomes" id="UP000789920"/>
    </source>
</evidence>
<proteinExistence type="predicted"/>
<feature type="non-terminal residue" evidence="1">
    <location>
        <position position="1"/>
    </location>
</feature>
<feature type="non-terminal residue" evidence="1">
    <location>
        <position position="90"/>
    </location>
</feature>
<reference evidence="1" key="1">
    <citation type="submission" date="2021-06" db="EMBL/GenBank/DDBJ databases">
        <authorList>
            <person name="Kallberg Y."/>
            <person name="Tangrot J."/>
            <person name="Rosling A."/>
        </authorList>
    </citation>
    <scope>NUCLEOTIDE SEQUENCE</scope>
    <source>
        <strain evidence="1">MA461A</strain>
    </source>
</reference>